<evidence type="ECO:0000313" key="3">
    <source>
        <dbReference type="Proteomes" id="UP001373714"/>
    </source>
</evidence>
<keyword evidence="3" id="KW-1185">Reference proteome</keyword>
<feature type="compositionally biased region" description="Basic and acidic residues" evidence="1">
    <location>
        <begin position="312"/>
        <end position="322"/>
    </location>
</feature>
<name>A0AAV9VJ61_9PEZI</name>
<accession>A0AAV9VJ61</accession>
<feature type="region of interest" description="Disordered" evidence="1">
    <location>
        <begin position="150"/>
        <end position="253"/>
    </location>
</feature>
<comment type="caution">
    <text evidence="2">The sequence shown here is derived from an EMBL/GenBank/DDBJ whole genome shotgun (WGS) entry which is preliminary data.</text>
</comment>
<dbReference type="AlphaFoldDB" id="A0AAV9VJ61"/>
<gene>
    <name evidence="2" type="ORF">TWF730_005631</name>
</gene>
<reference evidence="2 3" key="1">
    <citation type="submission" date="2019-10" db="EMBL/GenBank/DDBJ databases">
        <authorList>
            <person name="Palmer J.M."/>
        </authorList>
    </citation>
    <scope>NUCLEOTIDE SEQUENCE [LARGE SCALE GENOMIC DNA]</scope>
    <source>
        <strain evidence="2 3">TWF730</strain>
    </source>
</reference>
<proteinExistence type="predicted"/>
<dbReference type="EMBL" id="JAVHNS010000002">
    <property type="protein sequence ID" value="KAK6361924.1"/>
    <property type="molecule type" value="Genomic_DNA"/>
</dbReference>
<feature type="compositionally biased region" description="Low complexity" evidence="1">
    <location>
        <begin position="212"/>
        <end position="239"/>
    </location>
</feature>
<protein>
    <submittedName>
        <fullName evidence="2">Uncharacterized protein</fullName>
    </submittedName>
</protein>
<feature type="region of interest" description="Disordered" evidence="1">
    <location>
        <begin position="304"/>
        <end position="326"/>
    </location>
</feature>
<organism evidence="2 3">
    <name type="scientific">Orbilia blumenaviensis</name>
    <dbReference type="NCBI Taxonomy" id="1796055"/>
    <lineage>
        <taxon>Eukaryota</taxon>
        <taxon>Fungi</taxon>
        <taxon>Dikarya</taxon>
        <taxon>Ascomycota</taxon>
        <taxon>Pezizomycotina</taxon>
        <taxon>Orbiliomycetes</taxon>
        <taxon>Orbiliales</taxon>
        <taxon>Orbiliaceae</taxon>
        <taxon>Orbilia</taxon>
    </lineage>
</organism>
<evidence type="ECO:0000313" key="2">
    <source>
        <dbReference type="EMBL" id="KAK6361924.1"/>
    </source>
</evidence>
<evidence type="ECO:0000256" key="1">
    <source>
        <dbReference type="SAM" id="MobiDB-lite"/>
    </source>
</evidence>
<sequence>MSNSKRPQAKTAAPAAVETPYRPRIKKSMVWHPGHCTRSFVVTDFYSDLNAMIMEHGEVVKCCGQYWRANRRASLDVSEGCDEPHPVYTRYRSSIINDVEVAVVARPLSRCQCTSTPSNSAQKATTGFNALTSAITSKLSSLDITNSNDSLHTTSPITPVFNRTPPSPPPTKLTKRKTKTTVPQYFGNGTSIPTVPLPITPCPTQRTAYLTPSASSSAHRNNNNNNNSHQTSSTPSSTNRDNHHHHGLSGRLPLERVAERMNEGFGNALGKLRKSKESKDENRGSGSSSSSLWGCVGEAGMVDVKKTKKGKKSDGNKRKDCGEWEGLGGQVSPRSEACYHNFYCTHCGQQNSVWSDRRD</sequence>
<dbReference type="Proteomes" id="UP001373714">
    <property type="component" value="Unassembled WGS sequence"/>
</dbReference>
<feature type="region of interest" description="Disordered" evidence="1">
    <location>
        <begin position="266"/>
        <end position="292"/>
    </location>
</feature>